<dbReference type="HOGENOM" id="CLU_3338260_0_0_2"/>
<evidence type="ECO:0000313" key="2">
    <source>
        <dbReference type="Proteomes" id="UP000028194"/>
    </source>
</evidence>
<protein>
    <submittedName>
        <fullName evidence="1">Uncharacterized protein</fullName>
    </submittedName>
</protein>
<name>A0A075MP93_9ARCH</name>
<reference evidence="1 2" key="1">
    <citation type="journal article" date="2014" name="PLoS ONE">
        <title>Genome Sequence of Candidatus Nitrososphaera evergladensis from Group I.1b Enriched from Everglades Soil Reveals Novel Genomic Features of the Ammonia-Oxidizing Archaea.</title>
        <authorList>
            <person name="Zhalnina K.V."/>
            <person name="Dias R."/>
            <person name="Leonard M.T."/>
            <person name="Dorr de Quadros P."/>
            <person name="Camargo F.A."/>
            <person name="Drew J.C."/>
            <person name="Farmerie W.G."/>
            <person name="Daroub S.H."/>
            <person name="Triplett E.W."/>
        </authorList>
    </citation>
    <scope>NUCLEOTIDE SEQUENCE [LARGE SCALE GENOMIC DNA]</scope>
    <source>
        <strain evidence="1 2">SR1</strain>
    </source>
</reference>
<dbReference type="KEGG" id="nev:NTE_00953"/>
<dbReference type="AlphaFoldDB" id="A0A075MP93"/>
<gene>
    <name evidence="1" type="ORF">NTE_00953</name>
</gene>
<keyword evidence="2" id="KW-1185">Reference proteome</keyword>
<organism evidence="1 2">
    <name type="scientific">Candidatus Nitrososphaera evergladensis SR1</name>
    <dbReference type="NCBI Taxonomy" id="1459636"/>
    <lineage>
        <taxon>Archaea</taxon>
        <taxon>Nitrososphaerota</taxon>
        <taxon>Nitrososphaeria</taxon>
        <taxon>Nitrososphaerales</taxon>
        <taxon>Nitrososphaeraceae</taxon>
        <taxon>Nitrososphaera</taxon>
    </lineage>
</organism>
<sequence length="37" mass="4183">MSKAIFLKFSPPTTFVVNFAKVYKTKVDDFITVPSKS</sequence>
<evidence type="ECO:0000313" key="1">
    <source>
        <dbReference type="EMBL" id="AIF83028.1"/>
    </source>
</evidence>
<accession>A0A075MP93</accession>
<dbReference type="EMBL" id="CP007174">
    <property type="protein sequence ID" value="AIF83028.1"/>
    <property type="molecule type" value="Genomic_DNA"/>
</dbReference>
<proteinExistence type="predicted"/>
<dbReference type="Proteomes" id="UP000028194">
    <property type="component" value="Chromosome"/>
</dbReference>